<dbReference type="RefSeq" id="WP_068377806.1">
    <property type="nucleotide sequence ID" value="NZ_LSNE01000006.1"/>
</dbReference>
<evidence type="ECO:0000313" key="2">
    <source>
        <dbReference type="EMBL" id="KXI28666.1"/>
    </source>
</evidence>
<dbReference type="PANTHER" id="PTHR37530">
    <property type="entry name" value="OUTER MEMBRANE PROTEIN SLP"/>
    <property type="match status" value="1"/>
</dbReference>
<keyword evidence="1" id="KW-0732">Signal</keyword>
<dbReference type="EMBL" id="LSNE01000006">
    <property type="protein sequence ID" value="KXI28666.1"/>
    <property type="molecule type" value="Genomic_DNA"/>
</dbReference>
<evidence type="ECO:0008006" key="4">
    <source>
        <dbReference type="Google" id="ProtNLM"/>
    </source>
</evidence>
<feature type="chain" id="PRO_5007469206" description="Starvation-inducible protein" evidence="1">
    <location>
        <begin position="21"/>
        <end position="200"/>
    </location>
</feature>
<dbReference type="AlphaFoldDB" id="A0A136A092"/>
<dbReference type="NCBIfam" id="TIGR00752">
    <property type="entry name" value="slp"/>
    <property type="match status" value="1"/>
</dbReference>
<gene>
    <name evidence="2" type="ORF">AX660_16455</name>
</gene>
<evidence type="ECO:0000313" key="3">
    <source>
        <dbReference type="Proteomes" id="UP000070299"/>
    </source>
</evidence>
<organism evidence="2 3">
    <name type="scientific">Paraglaciecola hydrolytica</name>
    <dbReference type="NCBI Taxonomy" id="1799789"/>
    <lineage>
        <taxon>Bacteria</taxon>
        <taxon>Pseudomonadati</taxon>
        <taxon>Pseudomonadota</taxon>
        <taxon>Gammaproteobacteria</taxon>
        <taxon>Alteromonadales</taxon>
        <taxon>Alteromonadaceae</taxon>
        <taxon>Paraglaciecola</taxon>
    </lineage>
</organism>
<dbReference type="PIRSF" id="PIRSF004982">
    <property type="entry name" value="SlP"/>
    <property type="match status" value="1"/>
</dbReference>
<accession>A0A136A092</accession>
<dbReference type="GO" id="GO:0019867">
    <property type="term" value="C:outer membrane"/>
    <property type="evidence" value="ECO:0007669"/>
    <property type="project" value="InterPro"/>
</dbReference>
<dbReference type="Pfam" id="PF03843">
    <property type="entry name" value="Slp"/>
    <property type="match status" value="1"/>
</dbReference>
<evidence type="ECO:0000256" key="1">
    <source>
        <dbReference type="SAM" id="SignalP"/>
    </source>
</evidence>
<comment type="caution">
    <text evidence="2">The sequence shown here is derived from an EMBL/GenBank/DDBJ whole genome shotgun (WGS) entry which is preliminary data.</text>
</comment>
<reference evidence="3" key="1">
    <citation type="submission" date="2016-02" db="EMBL/GenBank/DDBJ databases">
        <authorList>
            <person name="Schultz-Johansen M."/>
            <person name="Glaring M.A."/>
            <person name="Bech P.K."/>
            <person name="Stougaard P."/>
        </authorList>
    </citation>
    <scope>NUCLEOTIDE SEQUENCE [LARGE SCALE GENOMIC DNA]</scope>
    <source>
        <strain evidence="3">S66</strain>
    </source>
</reference>
<dbReference type="PROSITE" id="PS51257">
    <property type="entry name" value="PROKAR_LIPOPROTEIN"/>
    <property type="match status" value="1"/>
</dbReference>
<dbReference type="InterPro" id="IPR004658">
    <property type="entry name" value="OMP_Slp"/>
</dbReference>
<name>A0A136A092_9ALTE</name>
<dbReference type="Proteomes" id="UP000070299">
    <property type="component" value="Unassembled WGS sequence"/>
</dbReference>
<keyword evidence="3" id="KW-1185">Reference proteome</keyword>
<protein>
    <recommendedName>
        <fullName evidence="4">Starvation-inducible protein</fullName>
    </recommendedName>
</protein>
<sequence length="200" mass="22387">MYKQISMMLLALLVSSCATVPDKIQLPEGTPLVSYEDAASQADSKIGQKARWGGVIAKIENKAEQTVLEVVFYALRSNGRPTSGDESIGRFRVYVGGFMDPMVYKVGRSMTFTGDFSGVEEGLVGEHKYVFPTLQASAYYLWKDIQQVDVTSVHVWPYDYWSGWYPRPYHRNIYIRSSGNSLPAGAATKPQPVKLERSKN</sequence>
<proteinExistence type="predicted"/>
<dbReference type="OrthoDB" id="5295757at2"/>
<dbReference type="STRING" id="1799789.AX660_16455"/>
<dbReference type="PANTHER" id="PTHR37530:SF1">
    <property type="entry name" value="OUTER MEMBRANE PROTEIN SLP"/>
    <property type="match status" value="1"/>
</dbReference>
<feature type="signal peptide" evidence="1">
    <location>
        <begin position="1"/>
        <end position="20"/>
    </location>
</feature>